<dbReference type="PANTHER" id="PTHR43712:SF2">
    <property type="entry name" value="O-METHYLTRANSFERASE CICE"/>
    <property type="match status" value="1"/>
</dbReference>
<dbReference type="SUPFAM" id="SSF46785">
    <property type="entry name" value="Winged helix' DNA-binding domain"/>
    <property type="match status" value="1"/>
</dbReference>
<keyword evidence="3" id="KW-0949">S-adenosyl-L-methionine</keyword>
<reference evidence="5 6" key="1">
    <citation type="submission" date="2024-02" db="EMBL/GenBank/DDBJ databases">
        <title>First draft genome assembly of two strains of Seiridium cardinale.</title>
        <authorList>
            <person name="Emiliani G."/>
            <person name="Scali E."/>
        </authorList>
    </citation>
    <scope>NUCLEOTIDE SEQUENCE [LARGE SCALE GENOMIC DNA]</scope>
    <source>
        <strain evidence="5 6">BM-138-000479</strain>
    </source>
</reference>
<comment type="caution">
    <text evidence="5">The sequence shown here is derived from an EMBL/GenBank/DDBJ whole genome shotgun (WGS) entry which is preliminary data.</text>
</comment>
<dbReference type="InterPro" id="IPR016461">
    <property type="entry name" value="COMT-like"/>
</dbReference>
<keyword evidence="6" id="KW-1185">Reference proteome</keyword>
<dbReference type="InterPro" id="IPR029063">
    <property type="entry name" value="SAM-dependent_MTases_sf"/>
</dbReference>
<name>A0ABR2XEV3_9PEZI</name>
<dbReference type="PANTHER" id="PTHR43712">
    <property type="entry name" value="PUTATIVE (AFU_ORTHOLOGUE AFUA_4G14580)-RELATED"/>
    <property type="match status" value="1"/>
</dbReference>
<gene>
    <name evidence="5" type="ORF">SCAR479_10977</name>
</gene>
<evidence type="ECO:0000256" key="4">
    <source>
        <dbReference type="SAM" id="MobiDB-lite"/>
    </source>
</evidence>
<dbReference type="Proteomes" id="UP001465668">
    <property type="component" value="Unassembled WGS sequence"/>
</dbReference>
<dbReference type="EMBL" id="JARVKM010000063">
    <property type="protein sequence ID" value="KAK9772277.1"/>
    <property type="molecule type" value="Genomic_DNA"/>
</dbReference>
<dbReference type="InterPro" id="IPR036388">
    <property type="entry name" value="WH-like_DNA-bd_sf"/>
</dbReference>
<dbReference type="Gene3D" id="3.40.50.150">
    <property type="entry name" value="Vaccinia Virus protein VP39"/>
    <property type="match status" value="1"/>
</dbReference>
<organism evidence="5 6">
    <name type="scientific">Seiridium cardinale</name>
    <dbReference type="NCBI Taxonomy" id="138064"/>
    <lineage>
        <taxon>Eukaryota</taxon>
        <taxon>Fungi</taxon>
        <taxon>Dikarya</taxon>
        <taxon>Ascomycota</taxon>
        <taxon>Pezizomycotina</taxon>
        <taxon>Sordariomycetes</taxon>
        <taxon>Xylariomycetidae</taxon>
        <taxon>Amphisphaeriales</taxon>
        <taxon>Sporocadaceae</taxon>
        <taxon>Seiridium</taxon>
    </lineage>
</organism>
<evidence type="ECO:0000256" key="1">
    <source>
        <dbReference type="ARBA" id="ARBA00022603"/>
    </source>
</evidence>
<feature type="region of interest" description="Disordered" evidence="4">
    <location>
        <begin position="32"/>
        <end position="55"/>
    </location>
</feature>
<dbReference type="PROSITE" id="PS51683">
    <property type="entry name" value="SAM_OMT_II"/>
    <property type="match status" value="1"/>
</dbReference>
<evidence type="ECO:0000256" key="3">
    <source>
        <dbReference type="ARBA" id="ARBA00022691"/>
    </source>
</evidence>
<evidence type="ECO:0000256" key="2">
    <source>
        <dbReference type="ARBA" id="ARBA00022679"/>
    </source>
</evidence>
<dbReference type="InterPro" id="IPR036390">
    <property type="entry name" value="WH_DNA-bd_sf"/>
</dbReference>
<proteinExistence type="predicted"/>
<dbReference type="Gene3D" id="1.10.10.10">
    <property type="entry name" value="Winged helix-like DNA-binding domain superfamily/Winged helix DNA-binding domain"/>
    <property type="match status" value="1"/>
</dbReference>
<protein>
    <submittedName>
        <fullName evidence="5">O-methyltransferase domain-containing protein</fullName>
    </submittedName>
</protein>
<feature type="compositionally biased region" description="Basic and acidic residues" evidence="4">
    <location>
        <begin position="32"/>
        <end position="47"/>
    </location>
</feature>
<keyword evidence="2" id="KW-0808">Transferase</keyword>
<evidence type="ECO:0000313" key="5">
    <source>
        <dbReference type="EMBL" id="KAK9772277.1"/>
    </source>
</evidence>
<keyword evidence="1" id="KW-0489">Methyltransferase</keyword>
<evidence type="ECO:0000313" key="6">
    <source>
        <dbReference type="Proteomes" id="UP001465668"/>
    </source>
</evidence>
<sequence>MANAGPKQAAAQLREILALLSTAVEKVAREWERASDGDDAHSSEPGDHVNAQSGYDPTKTALAALGSIESLITDPHRLLINMSSSYLVSRALHIVADHDIAAVLTRTGDNRGVHATELAKVTGLDKGKLRRIIRALTSHHIFQEVEEDIFANNHISKVLPGDPAFRAHIMMKGRFHYTASDHLPAVLSYAQSRRSYDPQKIAFQQAVGAELSIFDWMNKEVPSGNTDWRAGTMSQSLVTQPPPLSADGLNDAAIVKMVPRPEKKLFHQAMAGLDRGSGHFYLHDYPWRELGGGTVVDVGGGIGKFPSIGLCYSINFTSSKIDLHTYQTFRICSFCMELHERYPDLRLVIQDRTPVIQQAISTWEAKFPKALSEGKLELMPHDFFKPNPILHAAVYWLRYIA</sequence>
<accession>A0ABR2XEV3</accession>